<dbReference type="EMBL" id="QVEU01000010">
    <property type="protein sequence ID" value="RGB74541.1"/>
    <property type="molecule type" value="Genomic_DNA"/>
</dbReference>
<feature type="region of interest" description="Disordered" evidence="2">
    <location>
        <begin position="1"/>
        <end position="47"/>
    </location>
</feature>
<dbReference type="InterPro" id="IPR005531">
    <property type="entry name" value="Asp23"/>
</dbReference>
<dbReference type="Pfam" id="PF03780">
    <property type="entry name" value="Asp23"/>
    <property type="match status" value="1"/>
</dbReference>
<dbReference type="Proteomes" id="UP000261011">
    <property type="component" value="Unassembled WGS sequence"/>
</dbReference>
<name>A0A3E2TFI2_9FIRM</name>
<dbReference type="OrthoDB" id="9793465at2"/>
<evidence type="ECO:0000256" key="2">
    <source>
        <dbReference type="SAM" id="MobiDB-lite"/>
    </source>
</evidence>
<keyword evidence="4" id="KW-1185">Reference proteome</keyword>
<dbReference type="AlphaFoldDB" id="A0A3E2TFI2"/>
<sequence length="185" mass="21205">MANQEKYNEIAGVNKKEQEKKERQEERIEREQRREDAINNFQDNFRDDREQAHESKLTFEDSVIEKIASIACQEVPGVLDMKGGFFSGISEQFGGRSLTKGISADVGEKEAAIDASIILEYGYSAPKVFEELKRNIAQSVGQMTGLKVVEVNVRVDDVMTKKEYEIKRRNTRNEDSNYEQESSLR</sequence>
<proteinExistence type="inferred from homology"/>
<organism evidence="3 4">
    <name type="scientific">Anaerococcus nagyae</name>
    <dbReference type="NCBI Taxonomy" id="1755241"/>
    <lineage>
        <taxon>Bacteria</taxon>
        <taxon>Bacillati</taxon>
        <taxon>Bacillota</taxon>
        <taxon>Tissierellia</taxon>
        <taxon>Tissierellales</taxon>
        <taxon>Peptoniphilaceae</taxon>
        <taxon>Anaerococcus</taxon>
    </lineage>
</organism>
<comment type="similarity">
    <text evidence="1">Belongs to the asp23 family.</text>
</comment>
<protein>
    <submittedName>
        <fullName evidence="3">Asp23/Gls24 family envelope stress response protein</fullName>
    </submittedName>
</protein>
<evidence type="ECO:0000313" key="3">
    <source>
        <dbReference type="EMBL" id="RGB74541.1"/>
    </source>
</evidence>
<feature type="compositionally biased region" description="Basic and acidic residues" evidence="2">
    <location>
        <begin position="166"/>
        <end position="175"/>
    </location>
</feature>
<dbReference type="RefSeq" id="WP_117522251.1">
    <property type="nucleotide sequence ID" value="NZ_JBHWMK010000025.1"/>
</dbReference>
<feature type="compositionally biased region" description="Basic and acidic residues" evidence="2">
    <location>
        <begin position="14"/>
        <end position="37"/>
    </location>
</feature>
<accession>A0A3E2TFI2</accession>
<feature type="region of interest" description="Disordered" evidence="2">
    <location>
        <begin position="166"/>
        <end position="185"/>
    </location>
</feature>
<reference evidence="3 4" key="1">
    <citation type="submission" date="2018-08" db="EMBL/GenBank/DDBJ databases">
        <title>A genome reference for cultivated species of the human gut microbiota.</title>
        <authorList>
            <person name="Zou Y."/>
            <person name="Xue W."/>
            <person name="Luo G."/>
        </authorList>
    </citation>
    <scope>NUCLEOTIDE SEQUENCE [LARGE SCALE GENOMIC DNA]</scope>
    <source>
        <strain evidence="3 4">OF01-3</strain>
    </source>
</reference>
<evidence type="ECO:0000313" key="4">
    <source>
        <dbReference type="Proteomes" id="UP000261011"/>
    </source>
</evidence>
<gene>
    <name evidence="3" type="ORF">DXA39_08290</name>
</gene>
<dbReference type="PANTHER" id="PTHR34297">
    <property type="entry name" value="HYPOTHETICAL CYTOSOLIC PROTEIN-RELATED"/>
    <property type="match status" value="1"/>
</dbReference>
<dbReference type="PANTHER" id="PTHR34297:SF3">
    <property type="entry name" value="ALKALINE SHOCK PROTEIN 23"/>
    <property type="match status" value="1"/>
</dbReference>
<comment type="caution">
    <text evidence="3">The sequence shown here is derived from an EMBL/GenBank/DDBJ whole genome shotgun (WGS) entry which is preliminary data.</text>
</comment>
<evidence type="ECO:0000256" key="1">
    <source>
        <dbReference type="ARBA" id="ARBA00005721"/>
    </source>
</evidence>